<dbReference type="AlphaFoldDB" id="A0A286M3A1"/>
<keyword evidence="2" id="KW-1185">Reference proteome</keyword>
<sequence length="41" mass="4639">MRPVSTRLAMILLVKIRPHFLDWHENPSIKKDGGSQAGLKP</sequence>
<organism evidence="1 2">
    <name type="scientific">Granulibacter bethesdensis (strain ATCC BAA-1260 / CGDNIH1)</name>
    <dbReference type="NCBI Taxonomy" id="391165"/>
    <lineage>
        <taxon>Bacteria</taxon>
        <taxon>Pseudomonadati</taxon>
        <taxon>Pseudomonadota</taxon>
        <taxon>Alphaproteobacteria</taxon>
        <taxon>Acetobacterales</taxon>
        <taxon>Acetobacteraceae</taxon>
        <taxon>Granulibacter</taxon>
    </lineage>
</organism>
<gene>
    <name evidence="1" type="ordered locus">GbCGDNIH1_8040</name>
</gene>
<name>A0A286M3A1_GRABC</name>
<reference evidence="1 2" key="1">
    <citation type="journal article" date="2007" name="J. Bacteriol.">
        <title>Genome sequence analysis of the emerging human pathogenic acetic acid bacterium Granulibacter bethesdensis.</title>
        <authorList>
            <person name="Greenberg D.E."/>
            <person name="Porcella S.F."/>
            <person name="Zelazny A.M."/>
            <person name="Virtaneva K."/>
            <person name="Sturdevant D.E."/>
            <person name="Kupko J.J.III."/>
            <person name="Barbian K.D."/>
            <person name="Babar A."/>
            <person name="Dorward D.W."/>
            <person name="Holland S.M."/>
        </authorList>
    </citation>
    <scope>NUCLEOTIDE SEQUENCE [LARGE SCALE GENOMIC DNA]</scope>
    <source>
        <strain evidence="2">ATCC BAA-1260 / CGDNIH1</strain>
    </source>
</reference>
<dbReference type="EMBL" id="CP000394">
    <property type="protein sequence ID" value="ASV62500.1"/>
    <property type="molecule type" value="Genomic_DNA"/>
</dbReference>
<dbReference type="KEGG" id="gbe:GbCGDNIH1_8040"/>
<evidence type="ECO:0000313" key="1">
    <source>
        <dbReference type="EMBL" id="ASV62500.1"/>
    </source>
</evidence>
<accession>A0A286M3A1</accession>
<dbReference type="Proteomes" id="UP000001963">
    <property type="component" value="Chromosome"/>
</dbReference>
<proteinExistence type="predicted"/>
<evidence type="ECO:0000313" key="2">
    <source>
        <dbReference type="Proteomes" id="UP000001963"/>
    </source>
</evidence>
<protein>
    <submittedName>
        <fullName evidence="1">Uncharacterized protein</fullName>
    </submittedName>
</protein>